<keyword evidence="2" id="KW-0611">Plant defense</keyword>
<dbReference type="Gene3D" id="1.10.8.430">
    <property type="entry name" value="Helical domain of apoptotic protease-activating factors"/>
    <property type="match status" value="1"/>
</dbReference>
<evidence type="ECO:0008006" key="5">
    <source>
        <dbReference type="Google" id="ProtNLM"/>
    </source>
</evidence>
<evidence type="ECO:0000256" key="2">
    <source>
        <dbReference type="ARBA" id="ARBA00022821"/>
    </source>
</evidence>
<dbReference type="GO" id="GO:0006952">
    <property type="term" value="P:defense response"/>
    <property type="evidence" value="ECO:0007669"/>
    <property type="project" value="UniProtKB-KW"/>
</dbReference>
<dbReference type="AlphaFoldDB" id="A0AAV6HW89"/>
<comment type="caution">
    <text evidence="3">The sequence shown here is derived from an EMBL/GenBank/DDBJ whole genome shotgun (WGS) entry which is preliminary data.</text>
</comment>
<dbReference type="InterPro" id="IPR050905">
    <property type="entry name" value="Plant_NBS-LRR"/>
</dbReference>
<dbReference type="InterPro" id="IPR027417">
    <property type="entry name" value="P-loop_NTPase"/>
</dbReference>
<keyword evidence="1" id="KW-0433">Leucine-rich repeat</keyword>
<dbReference type="PRINTS" id="PR00364">
    <property type="entry name" value="DISEASERSIST"/>
</dbReference>
<keyword evidence="4" id="KW-1185">Reference proteome</keyword>
<dbReference type="InterPro" id="IPR042197">
    <property type="entry name" value="Apaf_helical"/>
</dbReference>
<proteinExistence type="predicted"/>
<dbReference type="GO" id="GO:0005524">
    <property type="term" value="F:ATP binding"/>
    <property type="evidence" value="ECO:0007669"/>
    <property type="project" value="UniProtKB-KW"/>
</dbReference>
<name>A0AAV6HW89_9ERIC</name>
<dbReference type="Pfam" id="PF13855">
    <property type="entry name" value="LRR_8"/>
    <property type="match status" value="1"/>
</dbReference>
<dbReference type="EMBL" id="JACTNZ010000012">
    <property type="protein sequence ID" value="KAG5520696.1"/>
    <property type="molecule type" value="Genomic_DNA"/>
</dbReference>
<evidence type="ECO:0000313" key="3">
    <source>
        <dbReference type="EMBL" id="KAG5520696.1"/>
    </source>
</evidence>
<accession>A0AAV6HW89</accession>
<dbReference type="Proteomes" id="UP000823749">
    <property type="component" value="Chromosome 12"/>
</dbReference>
<dbReference type="PANTHER" id="PTHR33463">
    <property type="entry name" value="NB-ARC DOMAIN-CONTAINING PROTEIN-RELATED"/>
    <property type="match status" value="1"/>
</dbReference>
<dbReference type="InterPro" id="IPR001611">
    <property type="entry name" value="Leu-rich_rpt"/>
</dbReference>
<evidence type="ECO:0000313" key="4">
    <source>
        <dbReference type="Proteomes" id="UP000823749"/>
    </source>
</evidence>
<protein>
    <recommendedName>
        <fullName evidence="5">NB-ARC domain-containing protein</fullName>
    </recommendedName>
</protein>
<dbReference type="SUPFAM" id="SSF52540">
    <property type="entry name" value="P-loop containing nucleoside triphosphate hydrolases"/>
    <property type="match status" value="1"/>
</dbReference>
<dbReference type="SUPFAM" id="SSF52058">
    <property type="entry name" value="L domain-like"/>
    <property type="match status" value="1"/>
</dbReference>
<evidence type="ECO:0000256" key="1">
    <source>
        <dbReference type="ARBA" id="ARBA00022614"/>
    </source>
</evidence>
<organism evidence="3 4">
    <name type="scientific">Rhododendron griersonianum</name>
    <dbReference type="NCBI Taxonomy" id="479676"/>
    <lineage>
        <taxon>Eukaryota</taxon>
        <taxon>Viridiplantae</taxon>
        <taxon>Streptophyta</taxon>
        <taxon>Embryophyta</taxon>
        <taxon>Tracheophyta</taxon>
        <taxon>Spermatophyta</taxon>
        <taxon>Magnoliopsida</taxon>
        <taxon>eudicotyledons</taxon>
        <taxon>Gunneridae</taxon>
        <taxon>Pentapetalae</taxon>
        <taxon>asterids</taxon>
        <taxon>Ericales</taxon>
        <taxon>Ericaceae</taxon>
        <taxon>Ericoideae</taxon>
        <taxon>Rhodoreae</taxon>
        <taxon>Rhododendron</taxon>
    </lineage>
</organism>
<reference evidence="3" key="1">
    <citation type="submission" date="2020-08" db="EMBL/GenBank/DDBJ databases">
        <title>Plant Genome Project.</title>
        <authorList>
            <person name="Zhang R.-G."/>
        </authorList>
    </citation>
    <scope>NUCLEOTIDE SEQUENCE</scope>
    <source>
        <strain evidence="3">WSP0</strain>
        <tissue evidence="3">Leaf</tissue>
    </source>
</reference>
<dbReference type="PANTHER" id="PTHR33463:SF209">
    <property type="entry name" value="DISEASE RESISTANCE PROTEIN RPS2-LIKE"/>
    <property type="match status" value="1"/>
</dbReference>
<dbReference type="GO" id="GO:0043531">
    <property type="term" value="F:ADP binding"/>
    <property type="evidence" value="ECO:0007669"/>
    <property type="project" value="InterPro"/>
</dbReference>
<dbReference type="InterPro" id="IPR032675">
    <property type="entry name" value="LRR_dom_sf"/>
</dbReference>
<dbReference type="Gene3D" id="3.80.10.10">
    <property type="entry name" value="Ribonuclease Inhibitor"/>
    <property type="match status" value="1"/>
</dbReference>
<gene>
    <name evidence="3" type="ORF">RHGRI_033323</name>
</gene>
<sequence>MGTDAKVPVSVLPNEEAWEMFSSGVGHVAMLSTIKPYAQDIVTECGGLPLALKVVCSALRKEENVNVWRNFLRKLRSPATSIIEDLNENVFKVLKALDDQGETILQALIDASLMEKCVEDDSVKMHDVIQDLVLAMTSLQGEEPTHLVRAGISSEMIPEEVEWKNVTRISFMNHGLCRLPESPDCLELLTLLRQGNDNLEVIPETFFNNMPSLRVLDLSRTCIKLLPTSISKLEGLPKEISALKELEVLYVGRSKLEIAISGMKSEGLIILLG</sequence>